<dbReference type="AlphaFoldDB" id="A0A365XY75"/>
<evidence type="ECO:0008006" key="3">
    <source>
        <dbReference type="Google" id="ProtNLM"/>
    </source>
</evidence>
<keyword evidence="2" id="KW-1185">Reference proteome</keyword>
<gene>
    <name evidence="1" type="ORF">DF182_00720</name>
</gene>
<protein>
    <recommendedName>
        <fullName evidence="3">DUF4194 domain-containing protein</fullName>
    </recommendedName>
</protein>
<organism evidence="1 2">
    <name type="scientific">Chitinophaga flava</name>
    <dbReference type="NCBI Taxonomy" id="2259036"/>
    <lineage>
        <taxon>Bacteria</taxon>
        <taxon>Pseudomonadati</taxon>
        <taxon>Bacteroidota</taxon>
        <taxon>Chitinophagia</taxon>
        <taxon>Chitinophagales</taxon>
        <taxon>Chitinophagaceae</taxon>
        <taxon>Chitinophaga</taxon>
    </lineage>
</organism>
<evidence type="ECO:0000313" key="2">
    <source>
        <dbReference type="Proteomes" id="UP000253410"/>
    </source>
</evidence>
<dbReference type="EMBL" id="QFFJ01000001">
    <property type="protein sequence ID" value="RBL91180.1"/>
    <property type="molecule type" value="Genomic_DNA"/>
</dbReference>
<dbReference type="RefSeq" id="WP_113613779.1">
    <property type="nucleotide sequence ID" value="NZ_QFFJ01000001.1"/>
</dbReference>
<evidence type="ECO:0000313" key="1">
    <source>
        <dbReference type="EMBL" id="RBL91180.1"/>
    </source>
</evidence>
<dbReference type="OrthoDB" id="798241at2"/>
<dbReference type="InterPro" id="IPR053841">
    <property type="entry name" value="MksE"/>
</dbReference>
<sequence>MESNGAERSAFQFLSHEQIQKHFAELNIELLKGKHILQSSVHLFSILDRFEEDFVQYYAQLYGLMLEKRTNDSTSYFYLEFPATGKGKLTNPGMYVELEARATIVACILANLYFSNFFSYDKKFQWDDIQYEIEHGEHRHSYQQLFFNDMRSEYSDKEWEGVRKHFSIVVNFFNRIGLVEKEDNDESMQFIILPTIHHFIELYRDEIDNIDDFLQEIKL</sequence>
<accession>A0A365XY75</accession>
<dbReference type="Gene3D" id="1.10.10.2250">
    <property type="match status" value="1"/>
</dbReference>
<proteinExistence type="predicted"/>
<reference evidence="1 2" key="1">
    <citation type="submission" date="2018-05" db="EMBL/GenBank/DDBJ databases">
        <title>Chitinophaga sp. K3CV102501T nov., isolated from isolated from a monsoon evergreen broad-leaved forest soil.</title>
        <authorList>
            <person name="Lv Y."/>
        </authorList>
    </citation>
    <scope>NUCLEOTIDE SEQUENCE [LARGE SCALE GENOMIC DNA]</scope>
    <source>
        <strain evidence="1 2">GDMCC 1.1325</strain>
    </source>
</reference>
<dbReference type="Proteomes" id="UP000253410">
    <property type="component" value="Unassembled WGS sequence"/>
</dbReference>
<dbReference type="InterPro" id="IPR042038">
    <property type="entry name" value="MukE_N"/>
</dbReference>
<name>A0A365XY75_9BACT</name>
<comment type="caution">
    <text evidence="1">The sequence shown here is derived from an EMBL/GenBank/DDBJ whole genome shotgun (WGS) entry which is preliminary data.</text>
</comment>
<dbReference type="Pfam" id="PF21980">
    <property type="entry name" value="MksE"/>
    <property type="match status" value="1"/>
</dbReference>